<name>A0A1Z4VRE6_9GAMM</name>
<proteinExistence type="predicted"/>
<organism evidence="1 2">
    <name type="scientific">Thiohalobacter thiocyanaticus</name>
    <dbReference type="NCBI Taxonomy" id="585455"/>
    <lineage>
        <taxon>Bacteria</taxon>
        <taxon>Pseudomonadati</taxon>
        <taxon>Pseudomonadota</taxon>
        <taxon>Gammaproteobacteria</taxon>
        <taxon>Thiohalobacterales</taxon>
        <taxon>Thiohalobacteraceae</taxon>
        <taxon>Thiohalobacter</taxon>
    </lineage>
</organism>
<sequence length="204" mass="23122">MAKRKSFEDILTTEFRWPTAGDKPFVVADDPFDNANIADNEFTRLVLMMTGYKEAADLMVERSANDRPARDTLVFPIIFNYRQFLELTLKYQLATYGPAVGIRANWETHDLAALWSEFLAMLERYGTEDPDEADPVVGEIILEFAKIDPRSYSYRYPVDRKGNPVPVAYSDLHLPTLADVMKAVDGYFTGCDGYLDQLRAASPS</sequence>
<evidence type="ECO:0000313" key="2">
    <source>
        <dbReference type="Proteomes" id="UP000218765"/>
    </source>
</evidence>
<dbReference type="Proteomes" id="UP000218765">
    <property type="component" value="Chromosome"/>
</dbReference>
<keyword evidence="1" id="KW-0808">Transferase</keyword>
<dbReference type="KEGG" id="ttc:FOKN1_1667"/>
<dbReference type="GO" id="GO:0016740">
    <property type="term" value="F:transferase activity"/>
    <property type="evidence" value="ECO:0007669"/>
    <property type="project" value="UniProtKB-KW"/>
</dbReference>
<dbReference type="OrthoDB" id="9181631at2"/>
<protein>
    <submittedName>
        <fullName evidence="1">Polyribonucleotide nucleotidyltransferase</fullName>
    </submittedName>
</protein>
<accession>A0A1Z4VRE6</accession>
<dbReference type="RefSeq" id="WP_096366185.1">
    <property type="nucleotide sequence ID" value="NZ_AP018052.1"/>
</dbReference>
<evidence type="ECO:0000313" key="1">
    <source>
        <dbReference type="EMBL" id="BAZ94055.1"/>
    </source>
</evidence>
<gene>
    <name evidence="1" type="ORF">FOKN1_1667</name>
</gene>
<dbReference type="EMBL" id="AP018052">
    <property type="protein sequence ID" value="BAZ94055.1"/>
    <property type="molecule type" value="Genomic_DNA"/>
</dbReference>
<keyword evidence="2" id="KW-1185">Reference proteome</keyword>
<dbReference type="AlphaFoldDB" id="A0A1Z4VRE6"/>
<reference evidence="1 2" key="1">
    <citation type="submission" date="2017-05" db="EMBL/GenBank/DDBJ databases">
        <title>Thiocyanate degradation by Thiohalobacter thiocyanaticus FOKN1.</title>
        <authorList>
            <person name="Oshiki M."/>
            <person name="Fukushima T."/>
            <person name="Kawano S."/>
            <person name="Nakagawa J."/>
        </authorList>
    </citation>
    <scope>NUCLEOTIDE SEQUENCE [LARGE SCALE GENOMIC DNA]</scope>
    <source>
        <strain evidence="1 2">FOKN1</strain>
    </source>
</reference>